<keyword evidence="1" id="KW-1133">Transmembrane helix</keyword>
<keyword evidence="4" id="KW-1185">Reference proteome</keyword>
<feature type="transmembrane region" description="Helical" evidence="1">
    <location>
        <begin position="991"/>
        <end position="1012"/>
    </location>
</feature>
<keyword evidence="1" id="KW-0812">Transmembrane</keyword>
<dbReference type="Gene3D" id="3.50.4.10">
    <property type="entry name" value="Hepatocyte Growth Factor"/>
    <property type="match status" value="2"/>
</dbReference>
<dbReference type="SMART" id="SM00473">
    <property type="entry name" value="PAN_AP"/>
    <property type="match status" value="3"/>
</dbReference>
<organism evidence="3 4">
    <name type="scientific">Tropilaelaps mercedesae</name>
    <dbReference type="NCBI Taxonomy" id="418985"/>
    <lineage>
        <taxon>Eukaryota</taxon>
        <taxon>Metazoa</taxon>
        <taxon>Ecdysozoa</taxon>
        <taxon>Arthropoda</taxon>
        <taxon>Chelicerata</taxon>
        <taxon>Arachnida</taxon>
        <taxon>Acari</taxon>
        <taxon>Parasitiformes</taxon>
        <taxon>Mesostigmata</taxon>
        <taxon>Gamasina</taxon>
        <taxon>Dermanyssoidea</taxon>
        <taxon>Laelapidae</taxon>
        <taxon>Tropilaelaps</taxon>
    </lineage>
</organism>
<name>A0A1V9Y2Z8_9ACAR</name>
<keyword evidence="1" id="KW-0472">Membrane</keyword>
<evidence type="ECO:0000259" key="2">
    <source>
        <dbReference type="PROSITE" id="PS50948"/>
    </source>
</evidence>
<dbReference type="OrthoDB" id="6508697at2759"/>
<accession>A0A1V9Y2Z8</accession>
<feature type="domain" description="Apple" evidence="2">
    <location>
        <begin position="798"/>
        <end position="884"/>
    </location>
</feature>
<dbReference type="InParanoid" id="A0A1V9Y2Z8"/>
<dbReference type="EMBL" id="MNPL01000302">
    <property type="protein sequence ID" value="OQR80137.1"/>
    <property type="molecule type" value="Genomic_DNA"/>
</dbReference>
<dbReference type="Pfam" id="PF00024">
    <property type="entry name" value="PAN_1"/>
    <property type="match status" value="2"/>
</dbReference>
<proteinExistence type="predicted"/>
<dbReference type="AlphaFoldDB" id="A0A1V9Y2Z8"/>
<reference evidence="3 4" key="1">
    <citation type="journal article" date="2017" name="Gigascience">
        <title>Draft genome of the honey bee ectoparasitic mite, Tropilaelaps mercedesae, is shaped by the parasitic life history.</title>
        <authorList>
            <person name="Dong X."/>
            <person name="Armstrong S.D."/>
            <person name="Xia D."/>
            <person name="Makepeace B.L."/>
            <person name="Darby A.C."/>
            <person name="Kadowaki T."/>
        </authorList>
    </citation>
    <scope>NUCLEOTIDE SEQUENCE [LARGE SCALE GENOMIC DNA]</scope>
    <source>
        <strain evidence="3">Wuxi-XJTLU</strain>
    </source>
</reference>
<evidence type="ECO:0000313" key="3">
    <source>
        <dbReference type="EMBL" id="OQR80137.1"/>
    </source>
</evidence>
<gene>
    <name evidence="3" type="ORF">BIW11_05258</name>
</gene>
<evidence type="ECO:0000313" key="4">
    <source>
        <dbReference type="Proteomes" id="UP000192247"/>
    </source>
</evidence>
<dbReference type="SUPFAM" id="SSF57414">
    <property type="entry name" value="Hairpin loop containing domain-like"/>
    <property type="match status" value="1"/>
</dbReference>
<evidence type="ECO:0000256" key="1">
    <source>
        <dbReference type="SAM" id="Phobius"/>
    </source>
</evidence>
<comment type="caution">
    <text evidence="3">The sequence shown here is derived from an EMBL/GenBank/DDBJ whole genome shotgun (WGS) entry which is preliminary data.</text>
</comment>
<protein>
    <recommendedName>
        <fullName evidence="2">Apple domain-containing protein</fullName>
    </recommendedName>
</protein>
<dbReference type="Proteomes" id="UP000192247">
    <property type="component" value="Unassembled WGS sequence"/>
</dbReference>
<dbReference type="InterPro" id="IPR003609">
    <property type="entry name" value="Pan_app"/>
</dbReference>
<dbReference type="PROSITE" id="PS50948">
    <property type="entry name" value="PAN"/>
    <property type="match status" value="1"/>
</dbReference>
<sequence>MWHQCKLIHPICESRKIRMRLTKSSGLPALWVGVLLVVLVNVHAQDVHDANTLPSLLPDGFKGVTITVEVSTDFRTFVVKEVHDQTDDISLLEYFDTSKKVVQYMFADRKKKLTLLYNEASCTIINDTDAVYKSMLFMTSLGIRTVPERQDGHPRFIGPASVFEDFIARKNRSAPVNCTIDLMLPCDLYTEQSDFTTTNHFIFSTKQFDLLGRNESRPLRLLVRSENHAVDVEVLSIKLSNVSMDLFIPTGLSCQVPVPNFKDFPHADSLEFEAEVVVKGRGLKETYISQLNGIYLPSLSHYKQYNQAPSLVSFSYSTWKMNDSLGNNYTANIRVREIFDLNHMLFYLHIDSDEPADGTTCATLKIADELKATLPLPKYGEIDLENLFLRRPERNNSETPLAYLGKNKVGHIDVEVFEVTYKNYATGKLTLDKVIVTHYILANKPLSIEINGFDSIGKLFNVIMDVSKVSTELIELNKKFRIDDCYATGADKLDYRWFQVAFEVVNTTNFKYLSLVTPRIKESFLKTLYEKYDLQPMRIPYVSINFGSGMQGKQVSVNTLLLEAPLIETQFGSIVGIDIFKPSKQLGVLTLPQCLRSCLAMGSDKCTAISYCGSTCAVTKDIHPTAEKNTKIQPGCTMFERKSNGSGKHTGYPVSMDILSKIRSDIETSNETKKLKVEFDLIPENAQKGVHIILKADTYDDTKDYESVFHFDNKRLPVLEAAFRISASKTRYIPANDQKDRRTEGPKKLGSFPIEDCGTACLNRADCESFSYCANDNECVISKTHDASSSPTKSDPHCVIYQIKYVERFDKFRGLTMESNGKLVQASSLENCAQKCVADETCKSFDFCETNSDNKCVLHQAHIIDAAENEVTTVGTCAHYSKRYLYDYKKKLHKHGGEGRILAAIDDETQAACAKRCSEWSSPDKICLSFDFCKPNNDEADNNIVYGRGKCFLRTQQGSEKLKESPTCDFLYYSAIHATKAPEEHGVGATLVMFVFMIFLGISLGIGAAIGYNKFNG</sequence>